<feature type="domain" description="FYVE-type" evidence="8">
    <location>
        <begin position="157"/>
        <end position="201"/>
    </location>
</feature>
<feature type="non-terminal residue" evidence="9">
    <location>
        <position position="1"/>
    </location>
</feature>
<evidence type="ECO:0000313" key="9">
    <source>
        <dbReference type="EMBL" id="CAE8630597.1"/>
    </source>
</evidence>
<dbReference type="PANTHER" id="PTHR43173:SF3">
    <property type="entry name" value="ABC1 FAMILY PROTEIN"/>
    <property type="match status" value="1"/>
</dbReference>
<accession>A0A813GZ48</accession>
<gene>
    <name evidence="9" type="ORF">PGLA1383_LOCUS46867</name>
</gene>
<dbReference type="InterPro" id="IPR017455">
    <property type="entry name" value="Znf_FYVE-rel"/>
</dbReference>
<dbReference type="InterPro" id="IPR051130">
    <property type="entry name" value="Mito_struct-func_regulator"/>
</dbReference>
<evidence type="ECO:0000256" key="7">
    <source>
        <dbReference type="SAM" id="Phobius"/>
    </source>
</evidence>
<feature type="region of interest" description="Disordered" evidence="6">
    <location>
        <begin position="919"/>
        <end position="945"/>
    </location>
</feature>
<dbReference type="Pfam" id="PF02036">
    <property type="entry name" value="SCP2"/>
    <property type="match status" value="1"/>
</dbReference>
<protein>
    <recommendedName>
        <fullName evidence="8">FYVE-type domain-containing protein</fullName>
    </recommendedName>
</protein>
<dbReference type="AlphaFoldDB" id="A0A813GZ48"/>
<keyword evidence="5" id="KW-0175">Coiled coil</keyword>
<dbReference type="SUPFAM" id="SSF55718">
    <property type="entry name" value="SCP-like"/>
    <property type="match status" value="1"/>
</dbReference>
<keyword evidence="7" id="KW-1133">Transmembrane helix</keyword>
<keyword evidence="1" id="KW-0479">Metal-binding</keyword>
<dbReference type="InterPro" id="IPR036527">
    <property type="entry name" value="SCP2_sterol-bd_dom_sf"/>
</dbReference>
<evidence type="ECO:0000256" key="2">
    <source>
        <dbReference type="ARBA" id="ARBA00022771"/>
    </source>
</evidence>
<dbReference type="GO" id="GO:0008270">
    <property type="term" value="F:zinc ion binding"/>
    <property type="evidence" value="ECO:0007669"/>
    <property type="project" value="UniProtKB-KW"/>
</dbReference>
<feature type="transmembrane region" description="Helical" evidence="7">
    <location>
        <begin position="272"/>
        <end position="289"/>
    </location>
</feature>
<dbReference type="InterPro" id="IPR011009">
    <property type="entry name" value="Kinase-like_dom_sf"/>
</dbReference>
<keyword evidence="7" id="KW-0472">Membrane</keyword>
<keyword evidence="7" id="KW-0812">Transmembrane</keyword>
<feature type="coiled-coil region" evidence="5">
    <location>
        <begin position="214"/>
        <end position="241"/>
    </location>
</feature>
<keyword evidence="10" id="KW-1185">Reference proteome</keyword>
<dbReference type="Pfam" id="PF01363">
    <property type="entry name" value="FYVE"/>
    <property type="match status" value="1"/>
</dbReference>
<evidence type="ECO:0000256" key="3">
    <source>
        <dbReference type="ARBA" id="ARBA00022833"/>
    </source>
</evidence>
<name>A0A813GZ48_POLGL</name>
<dbReference type="OMA" id="WNSTHEV"/>
<dbReference type="SMART" id="SM00064">
    <property type="entry name" value="FYVE"/>
    <property type="match status" value="1"/>
</dbReference>
<dbReference type="Gene3D" id="3.30.40.10">
    <property type="entry name" value="Zinc/RING finger domain, C3HC4 (zinc finger)"/>
    <property type="match status" value="1"/>
</dbReference>
<keyword evidence="2 4" id="KW-0863">Zinc-finger</keyword>
<dbReference type="InterPro" id="IPR013083">
    <property type="entry name" value="Znf_RING/FYVE/PHD"/>
</dbReference>
<dbReference type="EMBL" id="CAJNNV010029915">
    <property type="protein sequence ID" value="CAE8630597.1"/>
    <property type="molecule type" value="Genomic_DNA"/>
</dbReference>
<dbReference type="CDD" id="cd05121">
    <property type="entry name" value="ABC1_ADCK3-like"/>
    <property type="match status" value="1"/>
</dbReference>
<evidence type="ECO:0000256" key="4">
    <source>
        <dbReference type="PROSITE-ProRule" id="PRU00091"/>
    </source>
</evidence>
<keyword evidence="3" id="KW-0862">Zinc</keyword>
<dbReference type="PROSITE" id="PS50178">
    <property type="entry name" value="ZF_FYVE"/>
    <property type="match status" value="1"/>
</dbReference>
<evidence type="ECO:0000256" key="5">
    <source>
        <dbReference type="SAM" id="Coils"/>
    </source>
</evidence>
<dbReference type="OrthoDB" id="427480at2759"/>
<organism evidence="9 10">
    <name type="scientific">Polarella glacialis</name>
    <name type="common">Dinoflagellate</name>
    <dbReference type="NCBI Taxonomy" id="89957"/>
    <lineage>
        <taxon>Eukaryota</taxon>
        <taxon>Sar</taxon>
        <taxon>Alveolata</taxon>
        <taxon>Dinophyceae</taxon>
        <taxon>Suessiales</taxon>
        <taxon>Suessiaceae</taxon>
        <taxon>Polarella</taxon>
    </lineage>
</organism>
<evidence type="ECO:0000256" key="6">
    <source>
        <dbReference type="SAM" id="MobiDB-lite"/>
    </source>
</evidence>
<dbReference type="Pfam" id="PF03109">
    <property type="entry name" value="ABC1"/>
    <property type="match status" value="1"/>
</dbReference>
<evidence type="ECO:0000256" key="1">
    <source>
        <dbReference type="ARBA" id="ARBA00022723"/>
    </source>
</evidence>
<comment type="caution">
    <text evidence="9">The sequence shown here is derived from an EMBL/GenBank/DDBJ whole genome shotgun (WGS) entry which is preliminary data.</text>
</comment>
<evidence type="ECO:0000259" key="8">
    <source>
        <dbReference type="PROSITE" id="PS50178"/>
    </source>
</evidence>
<dbReference type="InterPro" id="IPR004147">
    <property type="entry name" value="ABC1_dom"/>
</dbReference>
<sequence>MSFVDGGSFVGGGPGRTGGRAATGLITCINEVLPRLGPLPAGTERLALQIGEEVFALEPGTSHLQQSQAAGSQADCTVVFQSAEDCWAIAKGQMSPQVAFARGRLKIRGSMTSLMVLKPFLADLSTQFSASGFSSSMQGAGSWVPNSASKTCMSPSCNAQFSLLRRRHHCRSCGKLFCDLCAPRRSEEGIRQCLVCFEAKAGMALPAGASSDEQAALTEQVKLLERRLEELASTASRKEADVYLASANFWVAFSGLAALAALLLGAEVEPRLLLSAVVLTLLVCRLLFWRQLKAVWMTFLILWQLRCSRSEASRLCGDDALRLLSSRHRLVACLGTRALRELGGVWPKVGQYMSTQGDQWPDEVLSELAKLRDSMPAAPLKTLRRTIEQDLGRPMSEIFRDFGEQPVASASIGQVHKATLLDGRVVAVKVQHRAAARQIPVDVACMRLIARLVWCVSLGELDAMPVVKEWLGAVIEELDFKNEAKNQARGKAELEAAGVGVVVPEIYPSLCGRRVLVMEFIDGCQLSSDDAMLTQDERVSLMTELVRAYAHGLFVSGHFNGDPHAGNLLVTRRGGKAHCVLLDWGLTKSLPPNRRKAAAELMVATGMKDTCGIVKAFKDMGMNFSGSIDPEPEMLLAILRHISLIERKAESRKIASNFGKTVSKLVENKVDLHSKVDSYTGDFFFIFRVATLIKGICAILDIRAQFLDIFVQVSREALRGPCCVLDSEANRRLQLQLTGFPPGYSTAEASLLRIAQEAIRSGGAVGVQVAKVASDGTLLLSMSCGTVAYTSWQQLGPNDRFPLGSPCVSRALIATATLRALQERGVTPQAATGGVWLNFPGPAGTSVARVAEGGGPWAKPPPKASTRFMADLDAIAAWLDHAPPLGAGGAGFAPWWPAAAHAASCAQLLRAAAAGGASNSNSNSYNKNNSNSNNNNSAGASAPGSSLGEAIRSLFREAGVL</sequence>
<proteinExistence type="predicted"/>
<dbReference type="PANTHER" id="PTHR43173">
    <property type="entry name" value="ABC1 FAMILY PROTEIN"/>
    <property type="match status" value="1"/>
</dbReference>
<feature type="transmembrane region" description="Helical" evidence="7">
    <location>
        <begin position="242"/>
        <end position="266"/>
    </location>
</feature>
<dbReference type="InterPro" id="IPR011011">
    <property type="entry name" value="Znf_FYVE_PHD"/>
</dbReference>
<dbReference type="Gene3D" id="3.30.1050.10">
    <property type="entry name" value="SCP2 sterol-binding domain"/>
    <property type="match status" value="1"/>
</dbReference>
<dbReference type="InterPro" id="IPR003033">
    <property type="entry name" value="SCP2_sterol-bd_dom"/>
</dbReference>
<reference evidence="9" key="1">
    <citation type="submission" date="2021-02" db="EMBL/GenBank/DDBJ databases">
        <authorList>
            <person name="Dougan E. K."/>
            <person name="Rhodes N."/>
            <person name="Thang M."/>
            <person name="Chan C."/>
        </authorList>
    </citation>
    <scope>NUCLEOTIDE SEQUENCE</scope>
</reference>
<dbReference type="SUPFAM" id="SSF57903">
    <property type="entry name" value="FYVE/PHD zinc finger"/>
    <property type="match status" value="1"/>
</dbReference>
<dbReference type="SUPFAM" id="SSF56112">
    <property type="entry name" value="Protein kinase-like (PK-like)"/>
    <property type="match status" value="1"/>
</dbReference>
<dbReference type="InterPro" id="IPR000306">
    <property type="entry name" value="Znf_FYVE"/>
</dbReference>
<dbReference type="Proteomes" id="UP000654075">
    <property type="component" value="Unassembled WGS sequence"/>
</dbReference>
<evidence type="ECO:0000313" key="10">
    <source>
        <dbReference type="Proteomes" id="UP000654075"/>
    </source>
</evidence>